<protein>
    <submittedName>
        <fullName evidence="2">Glycine/D-amino acid oxidase</fullName>
    </submittedName>
</protein>
<dbReference type="PANTHER" id="PTHR13847">
    <property type="entry name" value="SARCOSINE DEHYDROGENASE-RELATED"/>
    <property type="match status" value="1"/>
</dbReference>
<dbReference type="EMBL" id="FPBF01000009">
    <property type="protein sequence ID" value="SFU17832.1"/>
    <property type="molecule type" value="Genomic_DNA"/>
</dbReference>
<dbReference type="AlphaFoldDB" id="A0A1I7E1L5"/>
<dbReference type="SUPFAM" id="SSF51905">
    <property type="entry name" value="FAD/NAD(P)-binding domain"/>
    <property type="match status" value="1"/>
</dbReference>
<name>A0A1I7E1L5_9BACT</name>
<dbReference type="RefSeq" id="WP_091697817.1">
    <property type="nucleotide sequence ID" value="NZ_FPBF01000009.1"/>
</dbReference>
<evidence type="ECO:0000313" key="2">
    <source>
        <dbReference type="EMBL" id="SFU17832.1"/>
    </source>
</evidence>
<organism evidence="2 3">
    <name type="scientific">Algoriphagus locisalis</name>
    <dbReference type="NCBI Taxonomy" id="305507"/>
    <lineage>
        <taxon>Bacteria</taxon>
        <taxon>Pseudomonadati</taxon>
        <taxon>Bacteroidota</taxon>
        <taxon>Cytophagia</taxon>
        <taxon>Cytophagales</taxon>
        <taxon>Cyclobacteriaceae</taxon>
        <taxon>Algoriphagus</taxon>
    </lineage>
</organism>
<dbReference type="Gene3D" id="3.50.50.60">
    <property type="entry name" value="FAD/NAD(P)-binding domain"/>
    <property type="match status" value="1"/>
</dbReference>
<evidence type="ECO:0000313" key="3">
    <source>
        <dbReference type="Proteomes" id="UP000199673"/>
    </source>
</evidence>
<dbReference type="GO" id="GO:0005737">
    <property type="term" value="C:cytoplasm"/>
    <property type="evidence" value="ECO:0007669"/>
    <property type="project" value="TreeGrafter"/>
</dbReference>
<accession>A0A1I7E1L5</accession>
<dbReference type="STRING" id="305507.SAMN04489724_4708"/>
<dbReference type="OrthoDB" id="1491488at2"/>
<dbReference type="Pfam" id="PF01266">
    <property type="entry name" value="DAO"/>
    <property type="match status" value="1"/>
</dbReference>
<evidence type="ECO:0000259" key="1">
    <source>
        <dbReference type="Pfam" id="PF01266"/>
    </source>
</evidence>
<keyword evidence="3" id="KW-1185">Reference proteome</keyword>
<dbReference type="InterPro" id="IPR006076">
    <property type="entry name" value="FAD-dep_OxRdtase"/>
</dbReference>
<proteinExistence type="predicted"/>
<gene>
    <name evidence="2" type="ORF">SAMN04489724_4708</name>
</gene>
<sequence length="375" mass="42193">MFSYWEKKHFLRYDLIVVGSGFVGLSTAIHFQAKHPKANILVLERGVFPTGASTKNAGFACFGSLTEILDDFWHMTRDEVLALIERRYIGLKTIRKQFGEKKLGYAHSHGYELLDESQREALDQMSAVNKLLKPVFKEDVFSLVKNASKMGFDAQVKYIVKNKFEGELDPGMYMTSLWRLAQEVGIRILTGVSVCEIQNDEGIVLAEDAAGEGSVEFKAKKIAVCTNAFTKKLWPESDIQPGRGLILLSQPLDFKIPWKGTFHMDKGYVYFRQIDGRLLLGGARNKDFESEKNTDFEVNPKIKSHLEKLAREVIFPEKNILWDMEWTGIMAFGKIKSPIIQKIGTNTVAAVRLGGMGVAIGWQVGKELSGLLSKM</sequence>
<dbReference type="Gene3D" id="3.30.9.10">
    <property type="entry name" value="D-Amino Acid Oxidase, subunit A, domain 2"/>
    <property type="match status" value="1"/>
</dbReference>
<reference evidence="3" key="1">
    <citation type="submission" date="2016-10" db="EMBL/GenBank/DDBJ databases">
        <authorList>
            <person name="Varghese N."/>
            <person name="Submissions S."/>
        </authorList>
    </citation>
    <scope>NUCLEOTIDE SEQUENCE [LARGE SCALE GENOMIC DNA]</scope>
    <source>
        <strain evidence="3">DSM 23445</strain>
    </source>
</reference>
<dbReference type="PANTHER" id="PTHR13847:SF281">
    <property type="entry name" value="FAD DEPENDENT OXIDOREDUCTASE DOMAIN-CONTAINING PROTEIN"/>
    <property type="match status" value="1"/>
</dbReference>
<feature type="domain" description="FAD dependent oxidoreductase" evidence="1">
    <location>
        <begin position="14"/>
        <end position="369"/>
    </location>
</feature>
<dbReference type="InterPro" id="IPR036188">
    <property type="entry name" value="FAD/NAD-bd_sf"/>
</dbReference>
<dbReference type="Proteomes" id="UP000199673">
    <property type="component" value="Unassembled WGS sequence"/>
</dbReference>